<keyword evidence="1" id="KW-0805">Transcription regulation</keyword>
<dbReference type="InterPro" id="IPR050204">
    <property type="entry name" value="AraC_XylS_family_regulators"/>
</dbReference>
<evidence type="ECO:0000259" key="4">
    <source>
        <dbReference type="PROSITE" id="PS01124"/>
    </source>
</evidence>
<reference evidence="5 6" key="1">
    <citation type="submission" date="2021-06" db="EMBL/GenBank/DDBJ databases">
        <title>50 bacteria genomes isolated from Dapeng, Shenzhen, China.</title>
        <authorList>
            <person name="Zheng W."/>
            <person name="Yu S."/>
            <person name="Huang Y."/>
        </authorList>
    </citation>
    <scope>NUCLEOTIDE SEQUENCE [LARGE SCALE GENOMIC DNA]</scope>
    <source>
        <strain evidence="5 6">DP1N14-2</strain>
    </source>
</reference>
<comment type="caution">
    <text evidence="5">The sequence shown here is derived from an EMBL/GenBank/DDBJ whole genome shotgun (WGS) entry which is preliminary data.</text>
</comment>
<accession>A0ABS7NL70</accession>
<dbReference type="PROSITE" id="PS01124">
    <property type="entry name" value="HTH_ARAC_FAMILY_2"/>
    <property type="match status" value="1"/>
</dbReference>
<dbReference type="InterPro" id="IPR018062">
    <property type="entry name" value="HTH_AraC-typ_CS"/>
</dbReference>
<proteinExistence type="predicted"/>
<dbReference type="InterPro" id="IPR009057">
    <property type="entry name" value="Homeodomain-like_sf"/>
</dbReference>
<sequence length="304" mass="33578">MVQLALHLADGFPILSLTLITEPLRVANRELGRQRFEWRAVSDRGGICQSSSGIPLDTAALNGEVPDAAILLSSYKPERSSTAEALFWLRRLDRKGCLLGCVDTGALVFARAGLLGVRPAAAHPEAIAGFHRQFPDSLFVDRMFDFSPPRFSSAGGVATLDMTLALIAHFSSRRLAQRVAQILTYDPPVAGWVPQAIPQSVPQEVRDAVAIMQSNLSRGMRISQMAGALGVPVWKFNRLFNRYLHCSPTTYFMQLRLAKARDMLRNTILAVGDIAAECGYDNMEAFSRAYRLQYGRPPSQDREL</sequence>
<feature type="domain" description="HTH araC/xylS-type" evidence="4">
    <location>
        <begin position="206"/>
        <end position="304"/>
    </location>
</feature>
<dbReference type="PROSITE" id="PS00041">
    <property type="entry name" value="HTH_ARAC_FAMILY_1"/>
    <property type="match status" value="1"/>
</dbReference>
<dbReference type="Proteomes" id="UP000766629">
    <property type="component" value="Unassembled WGS sequence"/>
</dbReference>
<dbReference type="Gene3D" id="1.10.10.60">
    <property type="entry name" value="Homeodomain-like"/>
    <property type="match status" value="1"/>
</dbReference>
<name>A0ABS7NL70_9RHOB</name>
<evidence type="ECO:0000256" key="2">
    <source>
        <dbReference type="ARBA" id="ARBA00023125"/>
    </source>
</evidence>
<dbReference type="CDD" id="cd03136">
    <property type="entry name" value="GATase1_AraC_ArgR_like"/>
    <property type="match status" value="1"/>
</dbReference>
<evidence type="ECO:0000313" key="5">
    <source>
        <dbReference type="EMBL" id="MBY6141917.1"/>
    </source>
</evidence>
<dbReference type="InterPro" id="IPR029062">
    <property type="entry name" value="Class_I_gatase-like"/>
</dbReference>
<evidence type="ECO:0000256" key="3">
    <source>
        <dbReference type="ARBA" id="ARBA00023163"/>
    </source>
</evidence>
<dbReference type="Gene3D" id="3.40.50.880">
    <property type="match status" value="1"/>
</dbReference>
<dbReference type="Pfam" id="PF12833">
    <property type="entry name" value="HTH_18"/>
    <property type="match status" value="1"/>
</dbReference>
<keyword evidence="3" id="KW-0804">Transcription</keyword>
<evidence type="ECO:0000256" key="1">
    <source>
        <dbReference type="ARBA" id="ARBA00023015"/>
    </source>
</evidence>
<dbReference type="RefSeq" id="WP_222509863.1">
    <property type="nucleotide sequence ID" value="NZ_JAHVJA010000015.1"/>
</dbReference>
<dbReference type="SMART" id="SM00342">
    <property type="entry name" value="HTH_ARAC"/>
    <property type="match status" value="1"/>
</dbReference>
<gene>
    <name evidence="5" type="ORF">KUV26_20980</name>
</gene>
<dbReference type="EMBL" id="JAHVJA010000015">
    <property type="protein sequence ID" value="MBY6141917.1"/>
    <property type="molecule type" value="Genomic_DNA"/>
</dbReference>
<protein>
    <submittedName>
        <fullName evidence="5">Helix-turn-helix domain-containing protein</fullName>
    </submittedName>
</protein>
<organism evidence="5 6">
    <name type="scientific">Leisingera daeponensis</name>
    <dbReference type="NCBI Taxonomy" id="405746"/>
    <lineage>
        <taxon>Bacteria</taxon>
        <taxon>Pseudomonadati</taxon>
        <taxon>Pseudomonadota</taxon>
        <taxon>Alphaproteobacteria</taxon>
        <taxon>Rhodobacterales</taxon>
        <taxon>Roseobacteraceae</taxon>
        <taxon>Leisingera</taxon>
    </lineage>
</organism>
<keyword evidence="6" id="KW-1185">Reference proteome</keyword>
<evidence type="ECO:0000313" key="6">
    <source>
        <dbReference type="Proteomes" id="UP000766629"/>
    </source>
</evidence>
<dbReference type="SUPFAM" id="SSF46689">
    <property type="entry name" value="Homeodomain-like"/>
    <property type="match status" value="2"/>
</dbReference>
<dbReference type="PANTHER" id="PTHR46796">
    <property type="entry name" value="HTH-TYPE TRANSCRIPTIONAL ACTIVATOR RHAS-RELATED"/>
    <property type="match status" value="1"/>
</dbReference>
<dbReference type="InterPro" id="IPR018060">
    <property type="entry name" value="HTH_AraC"/>
</dbReference>
<keyword evidence="2" id="KW-0238">DNA-binding</keyword>
<dbReference type="SUPFAM" id="SSF52317">
    <property type="entry name" value="Class I glutamine amidotransferase-like"/>
    <property type="match status" value="1"/>
</dbReference>